<proteinExistence type="predicted"/>
<feature type="region of interest" description="Disordered" evidence="1">
    <location>
        <begin position="221"/>
        <end position="241"/>
    </location>
</feature>
<feature type="region of interest" description="Disordered" evidence="1">
    <location>
        <begin position="38"/>
        <end position="68"/>
    </location>
</feature>
<feature type="compositionally biased region" description="Polar residues" evidence="1">
    <location>
        <begin position="58"/>
        <end position="68"/>
    </location>
</feature>
<comment type="caution">
    <text evidence="2">The sequence shown here is derived from an EMBL/GenBank/DDBJ whole genome shotgun (WGS) entry which is preliminary data.</text>
</comment>
<dbReference type="EMBL" id="JARJCW010000026">
    <property type="protein sequence ID" value="KAJ7211345.1"/>
    <property type="molecule type" value="Genomic_DNA"/>
</dbReference>
<name>A0AAD6VFL5_9AGAR</name>
<keyword evidence="3" id="KW-1185">Reference proteome</keyword>
<reference evidence="2" key="1">
    <citation type="submission" date="2023-03" db="EMBL/GenBank/DDBJ databases">
        <title>Massive genome expansion in bonnet fungi (Mycena s.s.) driven by repeated elements and novel gene families across ecological guilds.</title>
        <authorList>
            <consortium name="Lawrence Berkeley National Laboratory"/>
            <person name="Harder C.B."/>
            <person name="Miyauchi S."/>
            <person name="Viragh M."/>
            <person name="Kuo A."/>
            <person name="Thoen E."/>
            <person name="Andreopoulos B."/>
            <person name="Lu D."/>
            <person name="Skrede I."/>
            <person name="Drula E."/>
            <person name="Henrissat B."/>
            <person name="Morin E."/>
            <person name="Kohler A."/>
            <person name="Barry K."/>
            <person name="LaButti K."/>
            <person name="Morin E."/>
            <person name="Salamov A."/>
            <person name="Lipzen A."/>
            <person name="Mereny Z."/>
            <person name="Hegedus B."/>
            <person name="Baldrian P."/>
            <person name="Stursova M."/>
            <person name="Weitz H."/>
            <person name="Taylor A."/>
            <person name="Grigoriev I.V."/>
            <person name="Nagy L.G."/>
            <person name="Martin F."/>
            <person name="Kauserud H."/>
        </authorList>
    </citation>
    <scope>NUCLEOTIDE SEQUENCE</scope>
    <source>
        <strain evidence="2">9144</strain>
    </source>
</reference>
<accession>A0AAD6VFL5</accession>
<evidence type="ECO:0000256" key="1">
    <source>
        <dbReference type="SAM" id="MobiDB-lite"/>
    </source>
</evidence>
<dbReference type="AlphaFoldDB" id="A0AAD6VFL5"/>
<evidence type="ECO:0000313" key="2">
    <source>
        <dbReference type="EMBL" id="KAJ7211345.1"/>
    </source>
</evidence>
<evidence type="ECO:0000313" key="3">
    <source>
        <dbReference type="Proteomes" id="UP001219525"/>
    </source>
</evidence>
<gene>
    <name evidence="2" type="ORF">GGX14DRAFT_565211</name>
</gene>
<sequence>MALAAVMMTTVTRLSTSPGDVEKAGRKHVVRTLGGAVPGSALRHSHSLDSDASDATAVESTVQPNTKQAEQDPALTLLILDGRERVRKPHATCMNVEDFSSHLVDDGEPRWRKTAMHIAVKTTTGRITLCVPSALIAVHAASTLALHVVCLCSSRPVTRSWPWKMDGLDDFTSSLRRIICAALAVHCDSLTSPGISAQFADTKATHHTCTGTEVGGSEGVGVGVGEGSIMGPSELRDKEAT</sequence>
<protein>
    <submittedName>
        <fullName evidence="2">Uncharacterized protein</fullName>
    </submittedName>
</protein>
<organism evidence="2 3">
    <name type="scientific">Mycena pura</name>
    <dbReference type="NCBI Taxonomy" id="153505"/>
    <lineage>
        <taxon>Eukaryota</taxon>
        <taxon>Fungi</taxon>
        <taxon>Dikarya</taxon>
        <taxon>Basidiomycota</taxon>
        <taxon>Agaricomycotina</taxon>
        <taxon>Agaricomycetes</taxon>
        <taxon>Agaricomycetidae</taxon>
        <taxon>Agaricales</taxon>
        <taxon>Marasmiineae</taxon>
        <taxon>Mycenaceae</taxon>
        <taxon>Mycena</taxon>
    </lineage>
</organism>
<dbReference type="Proteomes" id="UP001219525">
    <property type="component" value="Unassembled WGS sequence"/>
</dbReference>